<accession>A0A382K965</accession>
<dbReference type="AlphaFoldDB" id="A0A382K965"/>
<sequence length="67" mass="7087">MRTQLLLLLAITLAFSIVGQEKKKDAPKQKGEEQAKAGAFLGIAMDPIPATTRAQLNLPEGIGVVVS</sequence>
<evidence type="ECO:0000313" key="1">
    <source>
        <dbReference type="EMBL" id="SVC21020.1"/>
    </source>
</evidence>
<gene>
    <name evidence="1" type="ORF">METZ01_LOCUS273874</name>
</gene>
<protein>
    <submittedName>
        <fullName evidence="1">Uncharacterized protein</fullName>
    </submittedName>
</protein>
<name>A0A382K965_9ZZZZ</name>
<organism evidence="1">
    <name type="scientific">marine metagenome</name>
    <dbReference type="NCBI Taxonomy" id="408172"/>
    <lineage>
        <taxon>unclassified sequences</taxon>
        <taxon>metagenomes</taxon>
        <taxon>ecological metagenomes</taxon>
    </lineage>
</organism>
<dbReference type="EMBL" id="UINC01079227">
    <property type="protein sequence ID" value="SVC21020.1"/>
    <property type="molecule type" value="Genomic_DNA"/>
</dbReference>
<proteinExistence type="predicted"/>
<reference evidence="1" key="1">
    <citation type="submission" date="2018-05" db="EMBL/GenBank/DDBJ databases">
        <authorList>
            <person name="Lanie J.A."/>
            <person name="Ng W.-L."/>
            <person name="Kazmierczak K.M."/>
            <person name="Andrzejewski T.M."/>
            <person name="Davidsen T.M."/>
            <person name="Wayne K.J."/>
            <person name="Tettelin H."/>
            <person name="Glass J.I."/>
            <person name="Rusch D."/>
            <person name="Podicherti R."/>
            <person name="Tsui H.-C.T."/>
            <person name="Winkler M.E."/>
        </authorList>
    </citation>
    <scope>NUCLEOTIDE SEQUENCE</scope>
</reference>
<feature type="non-terminal residue" evidence="1">
    <location>
        <position position="67"/>
    </location>
</feature>